<dbReference type="OrthoDB" id="421448at2759"/>
<protein>
    <recommendedName>
        <fullName evidence="5">Actin</fullName>
    </recommendedName>
</protein>
<dbReference type="Pfam" id="PF00022">
    <property type="entry name" value="Actin"/>
    <property type="match status" value="1"/>
</dbReference>
<organism evidence="4">
    <name type="scientific">Perkinsus marinus (strain ATCC 50983 / TXsc)</name>
    <dbReference type="NCBI Taxonomy" id="423536"/>
    <lineage>
        <taxon>Eukaryota</taxon>
        <taxon>Sar</taxon>
        <taxon>Alveolata</taxon>
        <taxon>Perkinsozoa</taxon>
        <taxon>Perkinsea</taxon>
        <taxon>Perkinsida</taxon>
        <taxon>Perkinsidae</taxon>
        <taxon>Perkinsus</taxon>
    </lineage>
</organism>
<dbReference type="OMA" id="TISCGPE"/>
<dbReference type="Gene3D" id="3.30.420.40">
    <property type="match status" value="2"/>
</dbReference>
<dbReference type="SUPFAM" id="SSF53067">
    <property type="entry name" value="Actin-like ATPase domain"/>
    <property type="match status" value="2"/>
</dbReference>
<dbReference type="GeneID" id="9049038"/>
<dbReference type="InterPro" id="IPR043129">
    <property type="entry name" value="ATPase_NBD"/>
</dbReference>
<dbReference type="InParanoid" id="C5KAY2"/>
<gene>
    <name evidence="3" type="ORF">Pmar_PMAR005215</name>
</gene>
<comment type="catalytic activity">
    <reaction evidence="1">
        <text>ATP + H2O = ADP + phosphate + H(+)</text>
        <dbReference type="Rhea" id="RHEA:13065"/>
        <dbReference type="ChEBI" id="CHEBI:15377"/>
        <dbReference type="ChEBI" id="CHEBI:15378"/>
        <dbReference type="ChEBI" id="CHEBI:30616"/>
        <dbReference type="ChEBI" id="CHEBI:43474"/>
        <dbReference type="ChEBI" id="CHEBI:456216"/>
    </reaction>
</comment>
<dbReference type="PANTHER" id="PTHR11937">
    <property type="entry name" value="ACTIN"/>
    <property type="match status" value="1"/>
</dbReference>
<reference evidence="3 4" key="1">
    <citation type="submission" date="2008-07" db="EMBL/GenBank/DDBJ databases">
        <authorList>
            <person name="El-Sayed N."/>
            <person name="Caler E."/>
            <person name="Inman J."/>
            <person name="Amedeo P."/>
            <person name="Hass B."/>
            <person name="Wortman J."/>
        </authorList>
    </citation>
    <scope>NUCLEOTIDE SEQUENCE [LARGE SCALE GENOMIC DNA]</scope>
    <source>
        <strain evidence="4">ATCC 50983 / TXsc</strain>
    </source>
</reference>
<dbReference type="SMART" id="SM00268">
    <property type="entry name" value="ACTIN"/>
    <property type="match status" value="1"/>
</dbReference>
<keyword evidence="4" id="KW-1185">Reference proteome</keyword>
<accession>C5KAY2</accession>
<evidence type="ECO:0000313" key="4">
    <source>
        <dbReference type="Proteomes" id="UP000007800"/>
    </source>
</evidence>
<evidence type="ECO:0008006" key="5">
    <source>
        <dbReference type="Google" id="ProtNLM"/>
    </source>
</evidence>
<dbReference type="Proteomes" id="UP000007800">
    <property type="component" value="Unassembled WGS sequence"/>
</dbReference>
<evidence type="ECO:0000256" key="2">
    <source>
        <dbReference type="RuleBase" id="RU000487"/>
    </source>
</evidence>
<dbReference type="EMBL" id="GG671811">
    <property type="protein sequence ID" value="EER18308.1"/>
    <property type="molecule type" value="Genomic_DNA"/>
</dbReference>
<dbReference type="RefSeq" id="XP_002786512.1">
    <property type="nucleotide sequence ID" value="XM_002786466.1"/>
</dbReference>
<sequence length="438" mass="48326">MEHRVAIDLGSGLAKIGFAGNSAPDCVIPSLVATPVPRENSDSPRGDYYIGKYAMKLRLFDAGYSVRPVIRDGRVESLSDLVLFTDACCKEYLKIDPMDCHFFFALPAMSSPVDRAQFMRALMTALSPLSITIVDQSVAALFASAGPNCSPGRLTGKCHLCPVVRGRLLSGTIVDIGENLTKIMCLVDGYLVCSSVKEEAIGGAQISEMIKRHLEAREEFKPLSALRRRDREKAIASAVQKIKHGSCYLAANPVDEAIRLDDGTARGGFPRHRSCVDPKLARKRLRSDAYGWEYSVYYERFIAPEILFEPTISCGPERDATPVPVLVDDAIQAAPIDYRARLYSNIVLSGGSTMFTNFDKRLKLELKMLTSARHKTNLPSTIGIKSTGQNAVWLGTSLIAQQADFDKPAMMRIKYDEFAKFGVRYEQTLSSMQENMGL</sequence>
<proteinExistence type="inferred from homology"/>
<evidence type="ECO:0000256" key="1">
    <source>
        <dbReference type="ARBA" id="ARBA00049360"/>
    </source>
</evidence>
<dbReference type="InterPro" id="IPR004000">
    <property type="entry name" value="Actin"/>
</dbReference>
<comment type="similarity">
    <text evidence="2">Belongs to the actin family.</text>
</comment>
<evidence type="ECO:0000313" key="3">
    <source>
        <dbReference type="EMBL" id="EER18308.1"/>
    </source>
</evidence>
<name>C5KAY2_PERM5</name>
<dbReference type="AlphaFoldDB" id="C5KAY2"/>
<dbReference type="Gene3D" id="3.90.640.10">
    <property type="entry name" value="Actin, Chain A, domain 4"/>
    <property type="match status" value="1"/>
</dbReference>